<keyword evidence="2" id="KW-0472">Membrane</keyword>
<dbReference type="EMBL" id="JAQOMS010000002">
    <property type="protein sequence ID" value="MDC2887587.1"/>
    <property type="molecule type" value="Genomic_DNA"/>
</dbReference>
<protein>
    <recommendedName>
        <fullName evidence="6">TonB-dependent receptor</fullName>
    </recommendedName>
</protein>
<accession>A0ABT5FAD3</accession>
<proteinExistence type="predicted"/>
<comment type="caution">
    <text evidence="4">The sequence shown here is derived from an EMBL/GenBank/DDBJ whole genome shotgun (WGS) entry which is preliminary data.</text>
</comment>
<name>A0ABT5FAD3_9GAMM</name>
<evidence type="ECO:0000256" key="3">
    <source>
        <dbReference type="ARBA" id="ARBA00023237"/>
    </source>
</evidence>
<keyword evidence="5" id="KW-1185">Reference proteome</keyword>
<dbReference type="SUPFAM" id="SSF56935">
    <property type="entry name" value="Porins"/>
    <property type="match status" value="1"/>
</dbReference>
<evidence type="ECO:0000256" key="1">
    <source>
        <dbReference type="ARBA" id="ARBA00004442"/>
    </source>
</evidence>
<sequence length="264" mass="29121">MSHQTSFYQLYNSDGSQLPLDITNGINPKFDILSLEISKDLQNDWRFVSSIRSTTGSNGFYSLFNDPPAETSRLTNDQFNRIQGFTGVLGDAYSDAVGVKAYYSDTVTGTDLTGAEEAPSILAHNIPVYGKVDATSNIADFKLSKEFEVGDNSHELTFGYYTSHYTYDVYSVFASGWSDIGESARLVDLYAVDNNEQQVGPSITRGGLDQPAIFGLGADATMRTNAFYALDHMTLLDGDLLIDLGVRWQELDVDRLTTNSFDPE</sequence>
<reference evidence="4 5" key="1">
    <citation type="submission" date="2023-01" db="EMBL/GenBank/DDBJ databases">
        <title>Psychrosphaera sp. nov., isolated from marine algae.</title>
        <authorList>
            <person name="Bayburt H."/>
            <person name="Choi B.J."/>
            <person name="Kim J.M."/>
            <person name="Choi D.G."/>
            <person name="Jeon C.O."/>
        </authorList>
    </citation>
    <scope>NUCLEOTIDE SEQUENCE [LARGE SCALE GENOMIC DNA]</scope>
    <source>
        <strain evidence="4 5">G1-22</strain>
    </source>
</reference>
<evidence type="ECO:0000256" key="2">
    <source>
        <dbReference type="ARBA" id="ARBA00023136"/>
    </source>
</evidence>
<evidence type="ECO:0008006" key="6">
    <source>
        <dbReference type="Google" id="ProtNLM"/>
    </source>
</evidence>
<dbReference type="InterPro" id="IPR036942">
    <property type="entry name" value="Beta-barrel_TonB_sf"/>
</dbReference>
<organism evidence="4 5">
    <name type="scientific">Psychrosphaera algicola</name>
    <dbReference type="NCBI Taxonomy" id="3023714"/>
    <lineage>
        <taxon>Bacteria</taxon>
        <taxon>Pseudomonadati</taxon>
        <taxon>Pseudomonadota</taxon>
        <taxon>Gammaproteobacteria</taxon>
        <taxon>Alteromonadales</taxon>
        <taxon>Pseudoalteromonadaceae</taxon>
        <taxon>Psychrosphaera</taxon>
    </lineage>
</organism>
<comment type="subcellular location">
    <subcellularLocation>
        <location evidence="1">Cell outer membrane</location>
    </subcellularLocation>
</comment>
<evidence type="ECO:0000313" key="4">
    <source>
        <dbReference type="EMBL" id="MDC2887587.1"/>
    </source>
</evidence>
<dbReference type="Gene3D" id="2.40.170.20">
    <property type="entry name" value="TonB-dependent receptor, beta-barrel domain"/>
    <property type="match status" value="1"/>
</dbReference>
<dbReference type="RefSeq" id="WP_272179414.1">
    <property type="nucleotide sequence ID" value="NZ_JAQOMS010000002.1"/>
</dbReference>
<dbReference type="Proteomes" id="UP001528411">
    <property type="component" value="Unassembled WGS sequence"/>
</dbReference>
<gene>
    <name evidence="4" type="ORF">PN838_00435</name>
</gene>
<keyword evidence="3" id="KW-0998">Cell outer membrane</keyword>
<evidence type="ECO:0000313" key="5">
    <source>
        <dbReference type="Proteomes" id="UP001528411"/>
    </source>
</evidence>